<evidence type="ECO:0000313" key="2">
    <source>
        <dbReference type="Proteomes" id="UP000308092"/>
    </source>
</evidence>
<proteinExistence type="predicted"/>
<comment type="caution">
    <text evidence="1">The sequence shown here is derived from an EMBL/GenBank/DDBJ whole genome shotgun (WGS) entry which is preliminary data.</text>
</comment>
<dbReference type="Proteomes" id="UP000308092">
    <property type="component" value="Unassembled WGS sequence"/>
</dbReference>
<protein>
    <submittedName>
        <fullName evidence="1">Uncharacterized protein</fullName>
    </submittedName>
</protein>
<organism evidence="1 2">
    <name type="scientific">Aspergillus tanneri</name>
    <dbReference type="NCBI Taxonomy" id="1220188"/>
    <lineage>
        <taxon>Eukaryota</taxon>
        <taxon>Fungi</taxon>
        <taxon>Dikarya</taxon>
        <taxon>Ascomycota</taxon>
        <taxon>Pezizomycotina</taxon>
        <taxon>Eurotiomycetes</taxon>
        <taxon>Eurotiomycetidae</taxon>
        <taxon>Eurotiales</taxon>
        <taxon>Aspergillaceae</taxon>
        <taxon>Aspergillus</taxon>
        <taxon>Aspergillus subgen. Circumdati</taxon>
    </lineage>
</organism>
<dbReference type="EMBL" id="SOSA01001109">
    <property type="protein sequence ID" value="THC87619.1"/>
    <property type="molecule type" value="Genomic_DNA"/>
</dbReference>
<name>A0A4S3IYY4_9EURO</name>
<dbReference type="VEuPathDB" id="FungiDB:EYZ11_012933"/>
<keyword evidence="2" id="KW-1185">Reference proteome</keyword>
<gene>
    <name evidence="1" type="ORF">EYZ11_012933</name>
</gene>
<reference evidence="1 2" key="1">
    <citation type="submission" date="2019-03" db="EMBL/GenBank/DDBJ databases">
        <title>The genome sequence of a newly discovered highly antifungal drug resistant Aspergillus species, Aspergillus tanneri NIH 1004.</title>
        <authorList>
            <person name="Mounaud S."/>
            <person name="Singh I."/>
            <person name="Joardar V."/>
            <person name="Pakala S."/>
            <person name="Pakala S."/>
            <person name="Venepally P."/>
            <person name="Hoover J."/>
            <person name="Nierman W."/>
            <person name="Chung J."/>
            <person name="Losada L."/>
        </authorList>
    </citation>
    <scope>NUCLEOTIDE SEQUENCE [LARGE SCALE GENOMIC DNA]</scope>
    <source>
        <strain evidence="1 2">NIH1004</strain>
    </source>
</reference>
<accession>A0A4S3IYY4</accession>
<evidence type="ECO:0000313" key="1">
    <source>
        <dbReference type="EMBL" id="THC87619.1"/>
    </source>
</evidence>
<sequence length="71" mass="7533">MPFFKKTSTAAKSLNTNWGMCEKKNQVRKSQAGCAAECDLDPCNMGKSQAGCAAECDLDPCNAVASAKENI</sequence>
<dbReference type="AlphaFoldDB" id="A0A4S3IYY4"/>